<dbReference type="CDD" id="cd21998">
    <property type="entry name" value="HMG-box_UBF1_rpt1-like"/>
    <property type="match status" value="1"/>
</dbReference>
<evidence type="ECO:0000256" key="10">
    <source>
        <dbReference type="SAM" id="MobiDB-lite"/>
    </source>
</evidence>
<keyword evidence="3" id="KW-0805">Transcription regulation</keyword>
<evidence type="ECO:0000256" key="4">
    <source>
        <dbReference type="ARBA" id="ARBA00023125"/>
    </source>
</evidence>
<dbReference type="CDD" id="cd21999">
    <property type="entry name" value="HMG-box_UBF1_rpt2"/>
    <property type="match status" value="1"/>
</dbReference>
<dbReference type="Proteomes" id="UP000261640">
    <property type="component" value="Unplaced"/>
</dbReference>
<keyword evidence="6" id="KW-0804">Transcription</keyword>
<feature type="region of interest" description="Disordered" evidence="10">
    <location>
        <begin position="382"/>
        <end position="412"/>
    </location>
</feature>
<dbReference type="AlphaFoldDB" id="A0A7N8Y157"/>
<comment type="subcellular location">
    <subcellularLocation>
        <location evidence="1">Nucleus</location>
    </subcellularLocation>
</comment>
<reference evidence="12" key="2">
    <citation type="submission" date="2025-09" db="UniProtKB">
        <authorList>
            <consortium name="Ensembl"/>
        </authorList>
    </citation>
    <scope>IDENTIFICATION</scope>
</reference>
<evidence type="ECO:0000256" key="3">
    <source>
        <dbReference type="ARBA" id="ARBA00023015"/>
    </source>
</evidence>
<feature type="DNA-binding region" description="HMG box" evidence="8">
    <location>
        <begin position="211"/>
        <end position="279"/>
    </location>
</feature>
<dbReference type="InterPro" id="IPR029215">
    <property type="entry name" value="HMG_box_5"/>
</dbReference>
<dbReference type="Pfam" id="PF00505">
    <property type="entry name" value="HMG_box"/>
    <property type="match status" value="2"/>
</dbReference>
<feature type="domain" description="HMG box" evidence="11">
    <location>
        <begin position="211"/>
        <end position="279"/>
    </location>
</feature>
<feature type="domain" description="HMG box" evidence="11">
    <location>
        <begin position="127"/>
        <end position="195"/>
    </location>
</feature>
<keyword evidence="4 8" id="KW-0238">DNA-binding</keyword>
<reference evidence="12" key="1">
    <citation type="submission" date="2025-08" db="UniProtKB">
        <authorList>
            <consortium name="Ensembl"/>
        </authorList>
    </citation>
    <scope>IDENTIFICATION</scope>
</reference>
<accession>A0A7N8Y157</accession>
<keyword evidence="9" id="KW-0175">Coiled coil</keyword>
<dbReference type="CDD" id="cd22003">
    <property type="entry name" value="HMG-box_UBF1_rpt6-like"/>
    <property type="match status" value="1"/>
</dbReference>
<dbReference type="InterPro" id="IPR036910">
    <property type="entry name" value="HMG_box_dom_sf"/>
</dbReference>
<keyword evidence="5" id="KW-0010">Activator</keyword>
<feature type="DNA-binding region" description="HMG box" evidence="8">
    <location>
        <begin position="127"/>
        <end position="195"/>
    </location>
</feature>
<evidence type="ECO:0000256" key="9">
    <source>
        <dbReference type="SAM" id="Coils"/>
    </source>
</evidence>
<dbReference type="GeneTree" id="ENSGT00940000165754"/>
<protein>
    <submittedName>
        <fullName evidence="12">Upstream binding transcription factor, like</fullName>
    </submittedName>
</protein>
<dbReference type="Gene3D" id="1.10.30.10">
    <property type="entry name" value="High mobility group box domain"/>
    <property type="match status" value="5"/>
</dbReference>
<evidence type="ECO:0000259" key="11">
    <source>
        <dbReference type="PROSITE" id="PS50118"/>
    </source>
</evidence>
<evidence type="ECO:0000256" key="8">
    <source>
        <dbReference type="PROSITE-ProRule" id="PRU00267"/>
    </source>
</evidence>
<dbReference type="GO" id="GO:0005634">
    <property type="term" value="C:nucleus"/>
    <property type="evidence" value="ECO:0007669"/>
    <property type="project" value="UniProtKB-SubCell"/>
</dbReference>
<evidence type="ECO:0000256" key="7">
    <source>
        <dbReference type="ARBA" id="ARBA00023242"/>
    </source>
</evidence>
<dbReference type="Pfam" id="PF14887">
    <property type="entry name" value="HMG_box_5"/>
    <property type="match status" value="1"/>
</dbReference>
<dbReference type="InterPro" id="IPR009071">
    <property type="entry name" value="HMG_box_dom"/>
</dbReference>
<feature type="DNA-binding region" description="HMG box" evidence="8">
    <location>
        <begin position="483"/>
        <end position="557"/>
    </location>
</feature>
<evidence type="ECO:0000256" key="5">
    <source>
        <dbReference type="ARBA" id="ARBA00023159"/>
    </source>
</evidence>
<feature type="domain" description="HMG box" evidence="11">
    <location>
        <begin position="311"/>
        <end position="375"/>
    </location>
</feature>
<dbReference type="PROSITE" id="PS50118">
    <property type="entry name" value="HMG_BOX_2"/>
    <property type="match status" value="5"/>
</dbReference>
<dbReference type="PANTHER" id="PTHR46318">
    <property type="entry name" value="UPSTREAM BINDING TRANSCRIPTION FACTOR"/>
    <property type="match status" value="1"/>
</dbReference>
<feature type="domain" description="HMG box" evidence="11">
    <location>
        <begin position="406"/>
        <end position="473"/>
    </location>
</feature>
<keyword evidence="2" id="KW-0677">Repeat</keyword>
<evidence type="ECO:0000313" key="13">
    <source>
        <dbReference type="Proteomes" id="UP000261640"/>
    </source>
</evidence>
<keyword evidence="13" id="KW-1185">Reference proteome</keyword>
<name>A0A7N8Y157_9TELE</name>
<evidence type="ECO:0000256" key="1">
    <source>
        <dbReference type="ARBA" id="ARBA00004123"/>
    </source>
</evidence>
<dbReference type="GO" id="GO:0003677">
    <property type="term" value="F:DNA binding"/>
    <property type="evidence" value="ECO:0007669"/>
    <property type="project" value="UniProtKB-UniRule"/>
</dbReference>
<dbReference type="InterPro" id="IPR051762">
    <property type="entry name" value="UBF1"/>
</dbReference>
<keyword evidence="7 8" id="KW-0539">Nucleus</keyword>
<feature type="coiled-coil region" evidence="9">
    <location>
        <begin position="177"/>
        <end position="204"/>
    </location>
</feature>
<evidence type="ECO:0000313" key="12">
    <source>
        <dbReference type="Ensembl" id="ENSMAMP00000056652.1"/>
    </source>
</evidence>
<dbReference type="Pfam" id="PF09011">
    <property type="entry name" value="HMG_box_2"/>
    <property type="match status" value="1"/>
</dbReference>
<organism evidence="12 13">
    <name type="scientific">Mastacembelus armatus</name>
    <name type="common">zig-zag eel</name>
    <dbReference type="NCBI Taxonomy" id="205130"/>
    <lineage>
        <taxon>Eukaryota</taxon>
        <taxon>Metazoa</taxon>
        <taxon>Chordata</taxon>
        <taxon>Craniata</taxon>
        <taxon>Vertebrata</taxon>
        <taxon>Euteleostomi</taxon>
        <taxon>Actinopterygii</taxon>
        <taxon>Neopterygii</taxon>
        <taxon>Teleostei</taxon>
        <taxon>Neoteleostei</taxon>
        <taxon>Acanthomorphata</taxon>
        <taxon>Anabantaria</taxon>
        <taxon>Synbranchiformes</taxon>
        <taxon>Mastacembelidae</taxon>
        <taxon>Mastacembelus</taxon>
    </lineage>
</organism>
<feature type="region of interest" description="Disordered" evidence="10">
    <location>
        <begin position="1"/>
        <end position="33"/>
    </location>
</feature>
<proteinExistence type="predicted"/>
<sequence>MNGSSSVSTAQSARVKSEAGNKPVAVTSAPPDTLTSQTELTCLSSQVCLCLLLPDGDAMKYKTTESHFDWEKVCFGSFTGDMCRQKWQKVSSEVRKYRTMTELIVDAIEFVKNPYKGKKLKTHPDFPKKPLTPYFRFFMEKRAKYAKIHPEMSNLDLTKILSKKYKELPEKKKQKYITEFQREKEEFEKNMARFKEDHPELIEERKKSDLPEKPKTPQQLWYNHEKKTYMKLHPEVSQKELKEALRRQWSQLSDKRRLKWISKALELQKDYEDSMKAYHEAHPDVNSEDHVRSVLTKAERQLKDKFDGRPTKPPPNGYSLYCAELMVNMKDVPSTERMVLCSKQWKMMTQKEKDMFQKRCEQKKKQYDIDLQRFLEERCREAEPEPWVPAGSPKERRDGKKTAKLPETPKTAEEMWQHSVIGDYLAKYRSDRRKAQAAMEAAWKSMEKKEKIPWIKKAAEDQKRYEVQYQPVVITKGHQTRCVVTPPPPYCFFQRSGYQMFSQELLTNGELNHFSLKERMVEIGKRWHKLSQNQKDKYKKLVEEQQVEYKAELEAWVKSLSPQDRAVYKEFSSSVSFLFSLFNIFVHGSLPFGLAALKIICH</sequence>
<evidence type="ECO:0000256" key="6">
    <source>
        <dbReference type="ARBA" id="ARBA00023163"/>
    </source>
</evidence>
<feature type="compositionally biased region" description="Polar residues" evidence="10">
    <location>
        <begin position="1"/>
        <end position="14"/>
    </location>
</feature>
<dbReference type="CDD" id="cd22000">
    <property type="entry name" value="HMG-box_UBF1_rpt3"/>
    <property type="match status" value="1"/>
</dbReference>
<dbReference type="SUPFAM" id="SSF47095">
    <property type="entry name" value="HMG-box"/>
    <property type="match status" value="5"/>
</dbReference>
<dbReference type="CDD" id="cd22002">
    <property type="entry name" value="HMG-box_UBF1_rpt5"/>
    <property type="match status" value="1"/>
</dbReference>
<feature type="DNA-binding region" description="HMG box" evidence="8">
    <location>
        <begin position="406"/>
        <end position="473"/>
    </location>
</feature>
<dbReference type="PANTHER" id="PTHR46318:SF5">
    <property type="entry name" value="NUCLEOLAR TRANSCRIPTION FACTOR 1 ISOFORM X1"/>
    <property type="match status" value="1"/>
</dbReference>
<evidence type="ECO:0000256" key="2">
    <source>
        <dbReference type="ARBA" id="ARBA00022737"/>
    </source>
</evidence>
<feature type="DNA-binding region" description="HMG box" evidence="8">
    <location>
        <begin position="311"/>
        <end position="375"/>
    </location>
</feature>
<dbReference type="SMART" id="SM00398">
    <property type="entry name" value="HMG"/>
    <property type="match status" value="5"/>
</dbReference>
<dbReference type="Ensembl" id="ENSMAMT00000054675.1">
    <property type="protein sequence ID" value="ENSMAMP00000056652.1"/>
    <property type="gene ID" value="ENSMAMG00000019407.2"/>
</dbReference>
<feature type="domain" description="HMG box" evidence="11">
    <location>
        <begin position="483"/>
        <end position="557"/>
    </location>
</feature>